<dbReference type="PANTHER" id="PTHR19328:SF13">
    <property type="entry name" value="HIPL1 PROTEIN"/>
    <property type="match status" value="1"/>
</dbReference>
<dbReference type="Pfam" id="PF07995">
    <property type="entry name" value="GSDH"/>
    <property type="match status" value="1"/>
</dbReference>
<dbReference type="InterPro" id="IPR011042">
    <property type="entry name" value="6-blade_b-propeller_TolB-like"/>
</dbReference>
<proteinExistence type="predicted"/>
<name>A0ABU2HR18_9RHOB</name>
<accession>A0ABU2HR18</accession>
<comment type="caution">
    <text evidence="2">The sequence shown here is derived from an EMBL/GenBank/DDBJ whole genome shotgun (WGS) entry which is preliminary data.</text>
</comment>
<protein>
    <submittedName>
        <fullName evidence="2">PQQ-dependent sugar dehydrogenase</fullName>
    </submittedName>
</protein>
<organism evidence="2 3">
    <name type="scientific">Paracoccus aurantius</name>
    <dbReference type="NCBI Taxonomy" id="3073814"/>
    <lineage>
        <taxon>Bacteria</taxon>
        <taxon>Pseudomonadati</taxon>
        <taxon>Pseudomonadota</taxon>
        <taxon>Alphaproteobacteria</taxon>
        <taxon>Rhodobacterales</taxon>
        <taxon>Paracoccaceae</taxon>
        <taxon>Paracoccus</taxon>
    </lineage>
</organism>
<dbReference type="Gene3D" id="2.120.10.30">
    <property type="entry name" value="TolB, C-terminal domain"/>
    <property type="match status" value="1"/>
</dbReference>
<dbReference type="Proteomes" id="UP001269144">
    <property type="component" value="Unassembled WGS sequence"/>
</dbReference>
<evidence type="ECO:0000313" key="3">
    <source>
        <dbReference type="Proteomes" id="UP001269144"/>
    </source>
</evidence>
<sequence length="354" mass="38498">MSPKKNMATRRDMAKGIETARFLLLAGCISTTLALCAREADAAETVLDGLDYPWDIETHDGAIYIIEKAGTLGILDDGTFTRMPIETSATILNDRGGGLLGLALRPDFAETGRVVLYHHTGTAERRSNRVVEVELRDGTWHEIRVLLDGIPGHPLYNGGRVAFGPDGMLYITTGWTEDRQFPQEPDSLAGKILRLTPDGAIPADNPFPGSPVWSLGHRNPQGIAWDGSGQLFAAEHGQSGHDEVNRIERRANYGWPVIEGNETRDGMVPPFAHSGGDTWAPSGLAWDGERMLLAGLRAEGVLSVDAAGNVSLAMQVGERIRDVLVMGDEVYAITTNRSPRQDGVSRDRLIRLMP</sequence>
<reference evidence="3" key="1">
    <citation type="submission" date="2023-07" db="EMBL/GenBank/DDBJ databases">
        <title>Paracoccus sp. MBLB3053 whole genome sequence.</title>
        <authorList>
            <person name="Hwang C.Y."/>
            <person name="Cho E.-S."/>
            <person name="Seo M.-J."/>
        </authorList>
    </citation>
    <scope>NUCLEOTIDE SEQUENCE [LARGE SCALE GENOMIC DNA]</scope>
    <source>
        <strain evidence="3">MBLB3053</strain>
    </source>
</reference>
<evidence type="ECO:0000313" key="2">
    <source>
        <dbReference type="EMBL" id="MDS9467483.1"/>
    </source>
</evidence>
<dbReference type="SUPFAM" id="SSF50952">
    <property type="entry name" value="Soluble quinoprotein glucose dehydrogenase"/>
    <property type="match status" value="1"/>
</dbReference>
<keyword evidence="3" id="KW-1185">Reference proteome</keyword>
<dbReference type="InterPro" id="IPR011041">
    <property type="entry name" value="Quinoprot_gluc/sorb_DH_b-prop"/>
</dbReference>
<dbReference type="InterPro" id="IPR012938">
    <property type="entry name" value="Glc/Sorbosone_DH"/>
</dbReference>
<dbReference type="EMBL" id="JAVQLW010000001">
    <property type="protein sequence ID" value="MDS9467483.1"/>
    <property type="molecule type" value="Genomic_DNA"/>
</dbReference>
<gene>
    <name evidence="2" type="ORF">RGQ15_07830</name>
</gene>
<dbReference type="PANTHER" id="PTHR19328">
    <property type="entry name" value="HEDGEHOG-INTERACTING PROTEIN"/>
    <property type="match status" value="1"/>
</dbReference>
<feature type="domain" description="Glucose/Sorbosone dehydrogenase" evidence="1">
    <location>
        <begin position="50"/>
        <end position="337"/>
    </location>
</feature>
<evidence type="ECO:0000259" key="1">
    <source>
        <dbReference type="Pfam" id="PF07995"/>
    </source>
</evidence>
<dbReference type="RefSeq" id="WP_311159657.1">
    <property type="nucleotide sequence ID" value="NZ_JAVQLW010000001.1"/>
</dbReference>